<evidence type="ECO:0000256" key="1">
    <source>
        <dbReference type="SAM" id="MobiDB-lite"/>
    </source>
</evidence>
<keyword evidence="3" id="KW-1185">Reference proteome</keyword>
<protein>
    <submittedName>
        <fullName evidence="2">Uncharacterized protein</fullName>
    </submittedName>
</protein>
<gene>
    <name evidence="2" type="ORF">P7K49_022768</name>
</gene>
<reference evidence="2 3" key="1">
    <citation type="submission" date="2023-05" db="EMBL/GenBank/DDBJ databases">
        <title>B98-5 Cell Line De Novo Hybrid Assembly: An Optical Mapping Approach.</title>
        <authorList>
            <person name="Kananen K."/>
            <person name="Auerbach J.A."/>
            <person name="Kautto E."/>
            <person name="Blachly J.S."/>
        </authorList>
    </citation>
    <scope>NUCLEOTIDE SEQUENCE [LARGE SCALE GENOMIC DNA]</scope>
    <source>
        <strain evidence="2">B95-8</strain>
        <tissue evidence="2">Cell line</tissue>
    </source>
</reference>
<dbReference type="EMBL" id="JASSZA010000011">
    <property type="protein sequence ID" value="KAK2097317.1"/>
    <property type="molecule type" value="Genomic_DNA"/>
</dbReference>
<evidence type="ECO:0000313" key="3">
    <source>
        <dbReference type="Proteomes" id="UP001266305"/>
    </source>
</evidence>
<accession>A0ABQ9UJQ5</accession>
<evidence type="ECO:0000313" key="2">
    <source>
        <dbReference type="EMBL" id="KAK2097317.1"/>
    </source>
</evidence>
<comment type="caution">
    <text evidence="2">The sequence shown here is derived from an EMBL/GenBank/DDBJ whole genome shotgun (WGS) entry which is preliminary data.</text>
</comment>
<proteinExistence type="predicted"/>
<dbReference type="Proteomes" id="UP001266305">
    <property type="component" value="Unassembled WGS sequence"/>
</dbReference>
<name>A0ABQ9UJQ5_SAGOE</name>
<organism evidence="2 3">
    <name type="scientific">Saguinus oedipus</name>
    <name type="common">Cotton-top tamarin</name>
    <name type="synonym">Oedipomidas oedipus</name>
    <dbReference type="NCBI Taxonomy" id="9490"/>
    <lineage>
        <taxon>Eukaryota</taxon>
        <taxon>Metazoa</taxon>
        <taxon>Chordata</taxon>
        <taxon>Craniata</taxon>
        <taxon>Vertebrata</taxon>
        <taxon>Euteleostomi</taxon>
        <taxon>Mammalia</taxon>
        <taxon>Eutheria</taxon>
        <taxon>Euarchontoglires</taxon>
        <taxon>Primates</taxon>
        <taxon>Haplorrhini</taxon>
        <taxon>Platyrrhini</taxon>
        <taxon>Cebidae</taxon>
        <taxon>Callitrichinae</taxon>
        <taxon>Saguinus</taxon>
    </lineage>
</organism>
<feature type="region of interest" description="Disordered" evidence="1">
    <location>
        <begin position="1"/>
        <end position="20"/>
    </location>
</feature>
<sequence length="82" mass="9355">MEPQQQDLTNDPHVEPLSHQRTLVRPYGLINLFELPEKSNTTFIRTCNQRPLWSLVTKTRNKGRVADQSGENLTFTSLTSGT</sequence>